<organism evidence="2 3">
    <name type="scientific">Gossypium arboreum</name>
    <name type="common">Tree cotton</name>
    <name type="synonym">Gossypium nanking</name>
    <dbReference type="NCBI Taxonomy" id="29729"/>
    <lineage>
        <taxon>Eukaryota</taxon>
        <taxon>Viridiplantae</taxon>
        <taxon>Streptophyta</taxon>
        <taxon>Embryophyta</taxon>
        <taxon>Tracheophyta</taxon>
        <taxon>Spermatophyta</taxon>
        <taxon>Magnoliopsida</taxon>
        <taxon>eudicotyledons</taxon>
        <taxon>Gunneridae</taxon>
        <taxon>Pentapetalae</taxon>
        <taxon>rosids</taxon>
        <taxon>malvids</taxon>
        <taxon>Malvales</taxon>
        <taxon>Malvaceae</taxon>
        <taxon>Malvoideae</taxon>
        <taxon>Gossypium</taxon>
    </lineage>
</organism>
<sequence>MIMEYGCVMIYWYMCLIIRMISGLCPEGICASYYIRAKSRRHLCE</sequence>
<accession>A0A0B0PH14</accession>
<proteinExistence type="predicted"/>
<dbReference type="Proteomes" id="UP000032142">
    <property type="component" value="Unassembled WGS sequence"/>
</dbReference>
<keyword evidence="1" id="KW-0472">Membrane</keyword>
<keyword evidence="1" id="KW-0812">Transmembrane</keyword>
<evidence type="ECO:0000313" key="2">
    <source>
        <dbReference type="EMBL" id="KHG25738.1"/>
    </source>
</evidence>
<name>A0A0B0PH14_GOSAR</name>
<evidence type="ECO:0000256" key="1">
    <source>
        <dbReference type="SAM" id="Phobius"/>
    </source>
</evidence>
<gene>
    <name evidence="2" type="ORF">F383_03441</name>
</gene>
<keyword evidence="3" id="KW-1185">Reference proteome</keyword>
<evidence type="ECO:0000313" key="3">
    <source>
        <dbReference type="Proteomes" id="UP000032142"/>
    </source>
</evidence>
<protein>
    <submittedName>
        <fullName evidence="2">Uncharacterized protein</fullName>
    </submittedName>
</protein>
<reference evidence="3" key="1">
    <citation type="submission" date="2014-09" db="EMBL/GenBank/DDBJ databases">
        <authorList>
            <person name="Mudge J."/>
            <person name="Ramaraj T."/>
            <person name="Lindquist I.E."/>
            <person name="Bharti A.K."/>
            <person name="Sundararajan A."/>
            <person name="Cameron C.T."/>
            <person name="Woodward J.E."/>
            <person name="May G.D."/>
            <person name="Brubaker C."/>
            <person name="Broadhvest J."/>
            <person name="Wilkins T.A."/>
        </authorList>
    </citation>
    <scope>NUCLEOTIDE SEQUENCE</scope>
    <source>
        <strain evidence="3">cv. AKA8401</strain>
    </source>
</reference>
<keyword evidence="1" id="KW-1133">Transmembrane helix</keyword>
<feature type="transmembrane region" description="Helical" evidence="1">
    <location>
        <begin position="12"/>
        <end position="35"/>
    </location>
</feature>
<dbReference type="AlphaFoldDB" id="A0A0B0PH14"/>
<dbReference type="EMBL" id="KN433624">
    <property type="protein sequence ID" value="KHG25738.1"/>
    <property type="molecule type" value="Genomic_DNA"/>
</dbReference>